<dbReference type="Pfam" id="PF13843">
    <property type="entry name" value="DDE_Tnp_1_7"/>
    <property type="match status" value="1"/>
</dbReference>
<organism evidence="3 4">
    <name type="scientific">Octopus sinensis</name>
    <name type="common">East Asian common octopus</name>
    <dbReference type="NCBI Taxonomy" id="2607531"/>
    <lineage>
        <taxon>Eukaryota</taxon>
        <taxon>Metazoa</taxon>
        <taxon>Spiralia</taxon>
        <taxon>Lophotrochozoa</taxon>
        <taxon>Mollusca</taxon>
        <taxon>Cephalopoda</taxon>
        <taxon>Coleoidea</taxon>
        <taxon>Octopodiformes</taxon>
        <taxon>Octopoda</taxon>
        <taxon>Incirrata</taxon>
        <taxon>Octopodidae</taxon>
        <taxon>Octopus</taxon>
    </lineage>
</organism>
<dbReference type="RefSeq" id="XP_029637481.1">
    <property type="nucleotide sequence ID" value="XM_029781621.1"/>
</dbReference>
<name>A0A6P7SHN9_9MOLL</name>
<keyword evidence="3" id="KW-1185">Reference proteome</keyword>
<feature type="transmembrane region" description="Helical" evidence="1">
    <location>
        <begin position="138"/>
        <end position="160"/>
    </location>
</feature>
<dbReference type="AlphaFoldDB" id="A0A6P7SHN9"/>
<keyword evidence="1" id="KW-0812">Transmembrane</keyword>
<feature type="domain" description="PiggyBac transposable element-derived protein" evidence="2">
    <location>
        <begin position="1"/>
        <end position="150"/>
    </location>
</feature>
<dbReference type="Proteomes" id="UP000515154">
    <property type="component" value="Linkage group LG6"/>
</dbReference>
<evidence type="ECO:0000256" key="1">
    <source>
        <dbReference type="SAM" id="Phobius"/>
    </source>
</evidence>
<reference evidence="4" key="1">
    <citation type="submission" date="2025-08" db="UniProtKB">
        <authorList>
            <consortium name="RefSeq"/>
        </authorList>
    </citation>
    <scope>IDENTIFICATION</scope>
</reference>
<accession>A0A6P7SHN9</accession>
<gene>
    <name evidence="4" type="primary">LOC115212846</name>
</gene>
<evidence type="ECO:0000313" key="3">
    <source>
        <dbReference type="Proteomes" id="UP000515154"/>
    </source>
</evidence>
<keyword evidence="1" id="KW-0472">Membrane</keyword>
<dbReference type="InterPro" id="IPR029526">
    <property type="entry name" value="PGBD"/>
</dbReference>
<evidence type="ECO:0000259" key="2">
    <source>
        <dbReference type="Pfam" id="PF13843"/>
    </source>
</evidence>
<dbReference type="PANTHER" id="PTHR46599">
    <property type="entry name" value="PIGGYBAC TRANSPOSABLE ELEMENT-DERIVED PROTEIN 4"/>
    <property type="match status" value="1"/>
</dbReference>
<dbReference type="PANTHER" id="PTHR46599:SF3">
    <property type="entry name" value="PIGGYBAC TRANSPOSABLE ELEMENT-DERIVED PROTEIN 4"/>
    <property type="match status" value="1"/>
</dbReference>
<proteinExistence type="predicted"/>
<evidence type="ECO:0000313" key="4">
    <source>
        <dbReference type="RefSeq" id="XP_029637481.1"/>
    </source>
</evidence>
<keyword evidence="1" id="KW-1133">Transmembrane helix</keyword>
<protein>
    <submittedName>
        <fullName evidence="4">Uncharacterized protein LOC115212846</fullName>
    </submittedName>
</protein>
<sequence>MSLNDELIDKGYNIYMDNWFSSSDLFQENKCLWDGPRFQEEHAPPSLKAETNLRKENLHTDSGLLALVWRDRKSVTMLNTMHSAAMSETGKRNRAGDPIIKPDVVLDYNRAMSGVDRSDQLATTHKSAQRFGKWYKKVFLYLVYMALMNTHLICVANAGWRSNLIRISRGFDK</sequence>
<dbReference type="KEGG" id="osn:115212846"/>